<evidence type="ECO:0000259" key="1">
    <source>
        <dbReference type="PROSITE" id="PS50112"/>
    </source>
</evidence>
<organism evidence="3 4">
    <name type="scientific">Kineococcus radiotolerans (strain ATCC BAA-149 / DSM 14245 / SRS30216)</name>
    <dbReference type="NCBI Taxonomy" id="266940"/>
    <lineage>
        <taxon>Bacteria</taxon>
        <taxon>Bacillati</taxon>
        <taxon>Actinomycetota</taxon>
        <taxon>Actinomycetes</taxon>
        <taxon>Kineosporiales</taxon>
        <taxon>Kineosporiaceae</taxon>
        <taxon>Kineococcus</taxon>
    </lineage>
</organism>
<dbReference type="EMBL" id="CP000750">
    <property type="protein sequence ID" value="ABS04854.1"/>
    <property type="molecule type" value="Genomic_DNA"/>
</dbReference>
<dbReference type="SUPFAM" id="SSF55785">
    <property type="entry name" value="PYP-like sensor domain (PAS domain)"/>
    <property type="match status" value="1"/>
</dbReference>
<dbReference type="Proteomes" id="UP000001116">
    <property type="component" value="Chromosome"/>
</dbReference>
<dbReference type="NCBIfam" id="TIGR00254">
    <property type="entry name" value="GGDEF"/>
    <property type="match status" value="1"/>
</dbReference>
<dbReference type="CDD" id="cd00130">
    <property type="entry name" value="PAS"/>
    <property type="match status" value="1"/>
</dbReference>
<name>A6WDG5_KINRD</name>
<dbReference type="InterPro" id="IPR029787">
    <property type="entry name" value="Nucleotide_cyclase"/>
</dbReference>
<dbReference type="SMART" id="SM00267">
    <property type="entry name" value="GGDEF"/>
    <property type="match status" value="1"/>
</dbReference>
<proteinExistence type="predicted"/>
<dbReference type="InterPro" id="IPR000160">
    <property type="entry name" value="GGDEF_dom"/>
</dbReference>
<dbReference type="PROSITE" id="PS50112">
    <property type="entry name" value="PAS"/>
    <property type="match status" value="1"/>
</dbReference>
<accession>A6WDG5</accession>
<dbReference type="KEGG" id="kra:Krad_3390"/>
<dbReference type="STRING" id="266940.Krad_3390"/>
<dbReference type="InterPro" id="IPR043128">
    <property type="entry name" value="Rev_trsase/Diguanyl_cyclase"/>
</dbReference>
<dbReference type="NCBIfam" id="TIGR00229">
    <property type="entry name" value="sensory_box"/>
    <property type="match status" value="1"/>
</dbReference>
<dbReference type="PANTHER" id="PTHR44757">
    <property type="entry name" value="DIGUANYLATE CYCLASE DGCP"/>
    <property type="match status" value="1"/>
</dbReference>
<evidence type="ECO:0000313" key="4">
    <source>
        <dbReference type="Proteomes" id="UP000001116"/>
    </source>
</evidence>
<dbReference type="eggNOG" id="COG2199">
    <property type="taxonomic scope" value="Bacteria"/>
</dbReference>
<dbReference type="InterPro" id="IPR052155">
    <property type="entry name" value="Biofilm_reg_signaling"/>
</dbReference>
<dbReference type="PROSITE" id="PS50887">
    <property type="entry name" value="GGDEF"/>
    <property type="match status" value="1"/>
</dbReference>
<reference evidence="4" key="1">
    <citation type="journal article" date="2008" name="PLoS ONE">
        <title>Survival in nuclear waste, extreme resistance, and potential applications gleaned from the genome sequence of Kineococcus radiotolerans SRS30216.</title>
        <authorList>
            <person name="Bagwell C.E."/>
            <person name="Bhat S."/>
            <person name="Hawkins G.M."/>
            <person name="Smith B.W."/>
            <person name="Biswas T."/>
            <person name="Hoover T.R."/>
            <person name="Saunders E."/>
            <person name="Han C.S."/>
            <person name="Tsodikov O.V."/>
            <person name="Shimkets L.J."/>
        </authorList>
    </citation>
    <scope>NUCLEOTIDE SEQUENCE [LARGE SCALE GENOMIC DNA]</scope>
    <source>
        <strain evidence="4">ATCC BAA-149 / DSM 14245 / SRS30216</strain>
    </source>
</reference>
<dbReference type="CDD" id="cd01949">
    <property type="entry name" value="GGDEF"/>
    <property type="match status" value="1"/>
</dbReference>
<feature type="domain" description="PAS" evidence="1">
    <location>
        <begin position="25"/>
        <end position="72"/>
    </location>
</feature>
<sequence length="310" mass="33283">MRTVRHDSGGSAPVDDGDPSVRSLAQDAISAFVHAPIAVAVCEPDGVVTRVNDAVTRLLGYPAAELVGRDLFRLVDGPLVAAAVEACRSLREGTTSAVVHETRFRTADGRLLDVRVTTSAVRAGTTAHPHAIMHLEDTTDREDLRRRLQHEATHDPLTGLGNRTRFLDELQRALPRGERHGEPVTVLYLDLDDFKTVNDTRGHATGDRVLRAFADHLRGTVRPEDTTARLGGDEFAVLCEGTTARAAGLVVERLTDGSWGRGPGDGDLPRVGVTVGAATSPGPDGRHLDPEELMHAADAVMYAAKARRRG</sequence>
<dbReference type="InterPro" id="IPR035965">
    <property type="entry name" value="PAS-like_dom_sf"/>
</dbReference>
<dbReference type="AlphaFoldDB" id="A6WDG5"/>
<keyword evidence="4" id="KW-1185">Reference proteome</keyword>
<dbReference type="Gene3D" id="3.30.450.20">
    <property type="entry name" value="PAS domain"/>
    <property type="match status" value="1"/>
</dbReference>
<dbReference type="HOGENOM" id="CLU_000445_11_4_11"/>
<dbReference type="SMART" id="SM00091">
    <property type="entry name" value="PAS"/>
    <property type="match status" value="1"/>
</dbReference>
<dbReference type="Pfam" id="PF13426">
    <property type="entry name" value="PAS_9"/>
    <property type="match status" value="1"/>
</dbReference>
<gene>
    <name evidence="3" type="ordered locus">Krad_3390</name>
</gene>
<dbReference type="SUPFAM" id="SSF55073">
    <property type="entry name" value="Nucleotide cyclase"/>
    <property type="match status" value="1"/>
</dbReference>
<evidence type="ECO:0000313" key="3">
    <source>
        <dbReference type="EMBL" id="ABS04854.1"/>
    </source>
</evidence>
<feature type="domain" description="GGDEF" evidence="2">
    <location>
        <begin position="182"/>
        <end position="310"/>
    </location>
</feature>
<evidence type="ECO:0000259" key="2">
    <source>
        <dbReference type="PROSITE" id="PS50887"/>
    </source>
</evidence>
<dbReference type="Pfam" id="PF00990">
    <property type="entry name" value="GGDEF"/>
    <property type="match status" value="1"/>
</dbReference>
<dbReference type="PANTHER" id="PTHR44757:SF2">
    <property type="entry name" value="BIOFILM ARCHITECTURE MAINTENANCE PROTEIN MBAA"/>
    <property type="match status" value="1"/>
</dbReference>
<dbReference type="Gene3D" id="3.30.70.270">
    <property type="match status" value="1"/>
</dbReference>
<dbReference type="InterPro" id="IPR000014">
    <property type="entry name" value="PAS"/>
</dbReference>
<protein>
    <submittedName>
        <fullName evidence="3">Diguanylate cyclase with PAS/PAC sensor</fullName>
    </submittedName>
</protein>